<protein>
    <submittedName>
        <fullName evidence="2">Uncharacterized protein</fullName>
    </submittedName>
</protein>
<keyword evidence="3" id="KW-1185">Reference proteome</keyword>
<dbReference type="Proteomes" id="UP001596378">
    <property type="component" value="Unassembled WGS sequence"/>
</dbReference>
<dbReference type="EMBL" id="JBHTAI010000005">
    <property type="protein sequence ID" value="MFC7148912.1"/>
    <property type="molecule type" value="Genomic_DNA"/>
</dbReference>
<feature type="compositionally biased region" description="Basic and acidic residues" evidence="1">
    <location>
        <begin position="1"/>
        <end position="28"/>
    </location>
</feature>
<evidence type="ECO:0000313" key="3">
    <source>
        <dbReference type="Proteomes" id="UP001596378"/>
    </source>
</evidence>
<organism evidence="2 3">
    <name type="scientific">Cohnella cellulosilytica</name>
    <dbReference type="NCBI Taxonomy" id="986710"/>
    <lineage>
        <taxon>Bacteria</taxon>
        <taxon>Bacillati</taxon>
        <taxon>Bacillota</taxon>
        <taxon>Bacilli</taxon>
        <taxon>Bacillales</taxon>
        <taxon>Paenibacillaceae</taxon>
        <taxon>Cohnella</taxon>
    </lineage>
</organism>
<evidence type="ECO:0000256" key="1">
    <source>
        <dbReference type="SAM" id="MobiDB-lite"/>
    </source>
</evidence>
<evidence type="ECO:0000313" key="2">
    <source>
        <dbReference type="EMBL" id="MFC7148912.1"/>
    </source>
</evidence>
<dbReference type="RefSeq" id="WP_378052733.1">
    <property type="nucleotide sequence ID" value="NZ_JBHMDN010000055.1"/>
</dbReference>
<sequence length="52" mass="5829">MRRRGGETGEGQIWREERGRPKTSEEAVRFAGGPPLAQRKLIYVGKPCEEAS</sequence>
<name>A0ABW2F6S5_9BACL</name>
<accession>A0ABW2F6S5</accession>
<feature type="region of interest" description="Disordered" evidence="1">
    <location>
        <begin position="1"/>
        <end position="32"/>
    </location>
</feature>
<reference evidence="3" key="1">
    <citation type="journal article" date="2019" name="Int. J. Syst. Evol. Microbiol.">
        <title>The Global Catalogue of Microorganisms (GCM) 10K type strain sequencing project: providing services to taxonomists for standard genome sequencing and annotation.</title>
        <authorList>
            <consortium name="The Broad Institute Genomics Platform"/>
            <consortium name="The Broad Institute Genome Sequencing Center for Infectious Disease"/>
            <person name="Wu L."/>
            <person name="Ma J."/>
        </authorList>
    </citation>
    <scope>NUCLEOTIDE SEQUENCE [LARGE SCALE GENOMIC DNA]</scope>
    <source>
        <strain evidence="3">KCTC 12907</strain>
    </source>
</reference>
<gene>
    <name evidence="2" type="ORF">ACFQMJ_10265</name>
</gene>
<proteinExistence type="predicted"/>
<comment type="caution">
    <text evidence="2">The sequence shown here is derived from an EMBL/GenBank/DDBJ whole genome shotgun (WGS) entry which is preliminary data.</text>
</comment>